<dbReference type="GO" id="GO:0003887">
    <property type="term" value="F:DNA-directed DNA polymerase activity"/>
    <property type="evidence" value="ECO:0007669"/>
    <property type="project" value="UniProtKB-EC"/>
</dbReference>
<protein>
    <recommendedName>
        <fullName evidence="2">DNA polymerase delta/zeta catalytic subunit N-terminal domain-containing protein</fullName>
    </recommendedName>
</protein>
<evidence type="ECO:0000259" key="2">
    <source>
        <dbReference type="Pfam" id="PF24055"/>
    </source>
</evidence>
<dbReference type="InterPro" id="IPR056435">
    <property type="entry name" value="DPOD/Z_N"/>
</dbReference>
<evidence type="ECO:0000313" key="3">
    <source>
        <dbReference type="EMBL" id="KAG6486158.1"/>
    </source>
</evidence>
<accession>A0A8J5FI42</accession>
<evidence type="ECO:0000313" key="4">
    <source>
        <dbReference type="Proteomes" id="UP000734854"/>
    </source>
</evidence>
<evidence type="ECO:0000256" key="1">
    <source>
        <dbReference type="ARBA" id="ARBA00049244"/>
    </source>
</evidence>
<feature type="domain" description="DNA polymerase delta/zeta catalytic subunit N-terminal" evidence="2">
    <location>
        <begin position="34"/>
        <end position="90"/>
    </location>
</feature>
<dbReference type="InterPro" id="IPR030559">
    <property type="entry name" value="PolZ_Rev3"/>
</dbReference>
<reference evidence="3 4" key="1">
    <citation type="submission" date="2020-08" db="EMBL/GenBank/DDBJ databases">
        <title>Plant Genome Project.</title>
        <authorList>
            <person name="Zhang R.-G."/>
        </authorList>
    </citation>
    <scope>NUCLEOTIDE SEQUENCE [LARGE SCALE GENOMIC DNA]</scope>
    <source>
        <tissue evidence="3">Rhizome</tissue>
    </source>
</reference>
<comment type="caution">
    <text evidence="3">The sequence shown here is derived from an EMBL/GenBank/DDBJ whole genome shotgun (WGS) entry which is preliminary data.</text>
</comment>
<dbReference type="AlphaFoldDB" id="A0A8J5FI42"/>
<comment type="catalytic activity">
    <reaction evidence="1">
        <text>DNA(n) + a 2'-deoxyribonucleoside 5'-triphosphate = DNA(n+1) + diphosphate</text>
        <dbReference type="Rhea" id="RHEA:22508"/>
        <dbReference type="Rhea" id="RHEA-COMP:17339"/>
        <dbReference type="Rhea" id="RHEA-COMP:17340"/>
        <dbReference type="ChEBI" id="CHEBI:33019"/>
        <dbReference type="ChEBI" id="CHEBI:61560"/>
        <dbReference type="ChEBI" id="CHEBI:173112"/>
        <dbReference type="EC" id="2.7.7.7"/>
    </reaction>
</comment>
<dbReference type="GO" id="GO:0005634">
    <property type="term" value="C:nucleus"/>
    <property type="evidence" value="ECO:0007669"/>
    <property type="project" value="TreeGrafter"/>
</dbReference>
<dbReference type="EMBL" id="JACMSC010000015">
    <property type="protein sequence ID" value="KAG6486158.1"/>
    <property type="molecule type" value="Genomic_DNA"/>
</dbReference>
<dbReference type="PANTHER" id="PTHR45812:SF1">
    <property type="entry name" value="DNA POLYMERASE ZETA CATALYTIC SUBUNIT"/>
    <property type="match status" value="1"/>
</dbReference>
<keyword evidence="4" id="KW-1185">Reference proteome</keyword>
<name>A0A8J5FI42_ZINOF</name>
<sequence length="103" mass="11530">MAAPSETTLFTIRIVSLDYYMAAPIPGFDICYSSLDGDQYMKALMTALEKALNQNVSTTKRSVHGYSLVRAKKIYGFHPLEDLFIKIYLYPHISSSTSSNPTL</sequence>
<dbReference type="GO" id="GO:0000724">
    <property type="term" value="P:double-strand break repair via homologous recombination"/>
    <property type="evidence" value="ECO:0007669"/>
    <property type="project" value="TreeGrafter"/>
</dbReference>
<dbReference type="Pfam" id="PF24055">
    <property type="entry name" value="POL3_N"/>
    <property type="match status" value="1"/>
</dbReference>
<dbReference type="GO" id="GO:0016035">
    <property type="term" value="C:zeta DNA polymerase complex"/>
    <property type="evidence" value="ECO:0007669"/>
    <property type="project" value="InterPro"/>
</dbReference>
<dbReference type="PANTHER" id="PTHR45812">
    <property type="entry name" value="DNA POLYMERASE ZETA CATALYTIC SUBUNIT"/>
    <property type="match status" value="1"/>
</dbReference>
<organism evidence="3 4">
    <name type="scientific">Zingiber officinale</name>
    <name type="common">Ginger</name>
    <name type="synonym">Amomum zingiber</name>
    <dbReference type="NCBI Taxonomy" id="94328"/>
    <lineage>
        <taxon>Eukaryota</taxon>
        <taxon>Viridiplantae</taxon>
        <taxon>Streptophyta</taxon>
        <taxon>Embryophyta</taxon>
        <taxon>Tracheophyta</taxon>
        <taxon>Spermatophyta</taxon>
        <taxon>Magnoliopsida</taxon>
        <taxon>Liliopsida</taxon>
        <taxon>Zingiberales</taxon>
        <taxon>Zingiberaceae</taxon>
        <taxon>Zingiber</taxon>
    </lineage>
</organism>
<dbReference type="GO" id="GO:0042276">
    <property type="term" value="P:error-prone translesion synthesis"/>
    <property type="evidence" value="ECO:0007669"/>
    <property type="project" value="TreeGrafter"/>
</dbReference>
<proteinExistence type="predicted"/>
<gene>
    <name evidence="3" type="ORF">ZIOFF_054728</name>
</gene>
<dbReference type="Proteomes" id="UP000734854">
    <property type="component" value="Unassembled WGS sequence"/>
</dbReference>